<reference evidence="2" key="1">
    <citation type="submission" date="2024-05" db="EMBL/GenBank/DDBJ databases">
        <title>30 novel species of actinomycetes from the DSMZ collection.</title>
        <authorList>
            <person name="Nouioui I."/>
        </authorList>
    </citation>
    <scope>NUCLEOTIDE SEQUENCE</scope>
    <source>
        <strain evidence="2">DSM 41527</strain>
    </source>
</reference>
<sequence>YNIGGHNEKQNLEVVQTVCTLLDELRPTNGHYADLITFVNDRPGHDRRYAIDSSKIQKELGWKPQESFESGIRKTIEWYLANESWWQRVLDGSYSGERLGLIS</sequence>
<protein>
    <submittedName>
        <fullName evidence="2">GDP-mannose 4,6-dehydratase</fullName>
        <ecNumber evidence="2">4.2.1.47</ecNumber>
    </submittedName>
</protein>
<dbReference type="EMBL" id="JAVRFE010000190">
    <property type="protein sequence ID" value="MDT0461339.1"/>
    <property type="molecule type" value="Genomic_DNA"/>
</dbReference>
<dbReference type="InterPro" id="IPR016040">
    <property type="entry name" value="NAD(P)-bd_dom"/>
</dbReference>
<keyword evidence="3" id="KW-1185">Reference proteome</keyword>
<accession>A0ABU2TKA4</accession>
<dbReference type="PANTHER" id="PTHR43000">
    <property type="entry name" value="DTDP-D-GLUCOSE 4,6-DEHYDRATASE-RELATED"/>
    <property type="match status" value="1"/>
</dbReference>
<dbReference type="Proteomes" id="UP001180551">
    <property type="component" value="Unassembled WGS sequence"/>
</dbReference>
<organism evidence="2 3">
    <name type="scientific">Streptomyces mooreae</name>
    <dbReference type="NCBI Taxonomy" id="3075523"/>
    <lineage>
        <taxon>Bacteria</taxon>
        <taxon>Bacillati</taxon>
        <taxon>Actinomycetota</taxon>
        <taxon>Actinomycetes</taxon>
        <taxon>Kitasatosporales</taxon>
        <taxon>Streptomycetaceae</taxon>
        <taxon>Streptomyces</taxon>
    </lineage>
</organism>
<dbReference type="Pfam" id="PF16363">
    <property type="entry name" value="GDP_Man_Dehyd"/>
    <property type="match status" value="1"/>
</dbReference>
<dbReference type="SUPFAM" id="SSF51735">
    <property type="entry name" value="NAD(P)-binding Rossmann-fold domains"/>
    <property type="match status" value="1"/>
</dbReference>
<name>A0ABU2TKA4_9ACTN</name>
<gene>
    <name evidence="2" type="ORF">RM550_37540</name>
</gene>
<dbReference type="EC" id="4.2.1.47" evidence="2"/>
<dbReference type="InterPro" id="IPR036291">
    <property type="entry name" value="NAD(P)-bd_dom_sf"/>
</dbReference>
<feature type="non-terminal residue" evidence="2">
    <location>
        <position position="1"/>
    </location>
</feature>
<dbReference type="GO" id="GO:0008446">
    <property type="term" value="F:GDP-mannose 4,6-dehydratase activity"/>
    <property type="evidence" value="ECO:0007669"/>
    <property type="project" value="UniProtKB-EC"/>
</dbReference>
<proteinExistence type="predicted"/>
<dbReference type="Gene3D" id="3.40.50.720">
    <property type="entry name" value="NAD(P)-binding Rossmann-like Domain"/>
    <property type="match status" value="1"/>
</dbReference>
<dbReference type="RefSeq" id="WP_311628218.1">
    <property type="nucleotide sequence ID" value="NZ_JAVRFE010000190.1"/>
</dbReference>
<keyword evidence="2" id="KW-0456">Lyase</keyword>
<evidence type="ECO:0000313" key="3">
    <source>
        <dbReference type="Proteomes" id="UP001180551"/>
    </source>
</evidence>
<evidence type="ECO:0000313" key="2">
    <source>
        <dbReference type="EMBL" id="MDT0461339.1"/>
    </source>
</evidence>
<evidence type="ECO:0000259" key="1">
    <source>
        <dbReference type="Pfam" id="PF16363"/>
    </source>
</evidence>
<dbReference type="Gene3D" id="3.90.25.10">
    <property type="entry name" value="UDP-galactose 4-epimerase, domain 1"/>
    <property type="match status" value="1"/>
</dbReference>
<comment type="caution">
    <text evidence="2">The sequence shown here is derived from an EMBL/GenBank/DDBJ whole genome shotgun (WGS) entry which is preliminary data.</text>
</comment>
<feature type="domain" description="NAD(P)-binding" evidence="1">
    <location>
        <begin position="1"/>
        <end position="75"/>
    </location>
</feature>